<comment type="similarity">
    <text evidence="2">Belongs to the eukaryotic RPC9 RNA polymerase subunit family.</text>
</comment>
<dbReference type="Proteomes" id="UP000799757">
    <property type="component" value="Unassembled WGS sequence"/>
</dbReference>
<dbReference type="PANTHER" id="PTHR15561:SF0">
    <property type="entry name" value="DNA-DIRECTED RNA POLYMERASE III SUBUNIT RPC9"/>
    <property type="match status" value="1"/>
</dbReference>
<name>A0A6A6X5G6_9PLEO</name>
<dbReference type="EMBL" id="MU002012">
    <property type="protein sequence ID" value="KAF2791569.1"/>
    <property type="molecule type" value="Genomic_DNA"/>
</dbReference>
<dbReference type="PANTHER" id="PTHR15561">
    <property type="entry name" value="CALCITONIN GENE-RELATED PEPTIDE-RECEPTOR COMPONENT PROTEIN"/>
    <property type="match status" value="1"/>
</dbReference>
<dbReference type="AlphaFoldDB" id="A0A6A6X5G6"/>
<evidence type="ECO:0000313" key="7">
    <source>
        <dbReference type="EMBL" id="KAF2791569.1"/>
    </source>
</evidence>
<evidence type="ECO:0000313" key="8">
    <source>
        <dbReference type="Proteomes" id="UP000799757"/>
    </source>
</evidence>
<dbReference type="GO" id="GO:0005666">
    <property type="term" value="C:RNA polymerase III complex"/>
    <property type="evidence" value="ECO:0007669"/>
    <property type="project" value="InterPro"/>
</dbReference>
<organism evidence="7 8">
    <name type="scientific">Melanomma pulvis-pyrius CBS 109.77</name>
    <dbReference type="NCBI Taxonomy" id="1314802"/>
    <lineage>
        <taxon>Eukaryota</taxon>
        <taxon>Fungi</taxon>
        <taxon>Dikarya</taxon>
        <taxon>Ascomycota</taxon>
        <taxon>Pezizomycotina</taxon>
        <taxon>Dothideomycetes</taxon>
        <taxon>Pleosporomycetidae</taxon>
        <taxon>Pleosporales</taxon>
        <taxon>Melanommataceae</taxon>
        <taxon>Melanomma</taxon>
    </lineage>
</organism>
<dbReference type="InterPro" id="IPR038324">
    <property type="entry name" value="Rpb4/RPC9_sf"/>
</dbReference>
<gene>
    <name evidence="7" type="ORF">K505DRAFT_280425</name>
</gene>
<keyword evidence="5" id="KW-0804">Transcription</keyword>
<evidence type="ECO:0000256" key="6">
    <source>
        <dbReference type="ARBA" id="ARBA00023242"/>
    </source>
</evidence>
<keyword evidence="6" id="KW-0539">Nucleus</keyword>
<keyword evidence="4" id="KW-0240">DNA-directed RNA polymerase</keyword>
<dbReference type="Pfam" id="PF03874">
    <property type="entry name" value="RNA_pol_Rpb4"/>
    <property type="match status" value="1"/>
</dbReference>
<accession>A0A6A6X5G6</accession>
<dbReference type="Gene3D" id="1.20.1250.40">
    <property type="match status" value="1"/>
</dbReference>
<evidence type="ECO:0000256" key="2">
    <source>
        <dbReference type="ARBA" id="ARBA00006898"/>
    </source>
</evidence>
<evidence type="ECO:0000256" key="4">
    <source>
        <dbReference type="ARBA" id="ARBA00022478"/>
    </source>
</evidence>
<comment type="subcellular location">
    <subcellularLocation>
        <location evidence="1">Nucleus</location>
    </subcellularLocation>
</comment>
<evidence type="ECO:0000256" key="5">
    <source>
        <dbReference type="ARBA" id="ARBA00023163"/>
    </source>
</evidence>
<protein>
    <recommendedName>
        <fullName evidence="3">DNA-directed RNA polymerase III subunit RPC9</fullName>
    </recommendedName>
</protein>
<dbReference type="InterPro" id="IPR010997">
    <property type="entry name" value="HRDC-like_sf"/>
</dbReference>
<proteinExistence type="inferred from homology"/>
<keyword evidence="8" id="KW-1185">Reference proteome</keyword>
<dbReference type="InterPro" id="IPR005574">
    <property type="entry name" value="Rpb4/RPC9"/>
</dbReference>
<dbReference type="GO" id="GO:0000166">
    <property type="term" value="F:nucleotide binding"/>
    <property type="evidence" value="ECO:0007669"/>
    <property type="project" value="InterPro"/>
</dbReference>
<evidence type="ECO:0000256" key="1">
    <source>
        <dbReference type="ARBA" id="ARBA00004123"/>
    </source>
</evidence>
<evidence type="ECO:0000256" key="3">
    <source>
        <dbReference type="ARBA" id="ARBA00016672"/>
    </source>
</evidence>
<dbReference type="InterPro" id="IPR038846">
    <property type="entry name" value="RPC9"/>
</dbReference>
<reference evidence="7" key="1">
    <citation type="journal article" date="2020" name="Stud. Mycol.">
        <title>101 Dothideomycetes genomes: a test case for predicting lifestyles and emergence of pathogens.</title>
        <authorList>
            <person name="Haridas S."/>
            <person name="Albert R."/>
            <person name="Binder M."/>
            <person name="Bloem J."/>
            <person name="Labutti K."/>
            <person name="Salamov A."/>
            <person name="Andreopoulos B."/>
            <person name="Baker S."/>
            <person name="Barry K."/>
            <person name="Bills G."/>
            <person name="Bluhm B."/>
            <person name="Cannon C."/>
            <person name="Castanera R."/>
            <person name="Culley D."/>
            <person name="Daum C."/>
            <person name="Ezra D."/>
            <person name="Gonzalez J."/>
            <person name="Henrissat B."/>
            <person name="Kuo A."/>
            <person name="Liang C."/>
            <person name="Lipzen A."/>
            <person name="Lutzoni F."/>
            <person name="Magnuson J."/>
            <person name="Mondo S."/>
            <person name="Nolan M."/>
            <person name="Ohm R."/>
            <person name="Pangilinan J."/>
            <person name="Park H.-J."/>
            <person name="Ramirez L."/>
            <person name="Alfaro M."/>
            <person name="Sun H."/>
            <person name="Tritt A."/>
            <person name="Yoshinaga Y."/>
            <person name="Zwiers L.-H."/>
            <person name="Turgeon B."/>
            <person name="Goodwin S."/>
            <person name="Spatafora J."/>
            <person name="Crous P."/>
            <person name="Grigoriev I."/>
        </authorList>
    </citation>
    <scope>NUCLEOTIDE SEQUENCE</scope>
    <source>
        <strain evidence="7">CBS 109.77</strain>
    </source>
</reference>
<dbReference type="OrthoDB" id="1746530at2759"/>
<dbReference type="SUPFAM" id="SSF47819">
    <property type="entry name" value="HRDC-like"/>
    <property type="match status" value="1"/>
</dbReference>
<dbReference type="GO" id="GO:0006384">
    <property type="term" value="P:transcription initiation at RNA polymerase III promoter"/>
    <property type="evidence" value="ECO:0007669"/>
    <property type="project" value="InterPro"/>
</dbReference>
<sequence length="189" mass="21230">MHIKNAQSALLSNHELLLHLRAEEAEYSGADGTGRERPMPSGLKYVLEDTLLYLSPPPDADIEPSNADDATLPHLADLTTRHPNRPMTLYKGPHSLFRVLSPKYRLNKAEYLQIYNLRPTTTLTLDLIVQESSTRFTEDEILDILNLIGQVFDEEEGNIPEGVEDQDMEKIGNKLLGAARKKRGGKRKA</sequence>